<dbReference type="Pfam" id="PF07980">
    <property type="entry name" value="SusD_RagB"/>
    <property type="match status" value="1"/>
</dbReference>
<comment type="subcellular location">
    <subcellularLocation>
        <location evidence="1">Cell outer membrane</location>
    </subcellularLocation>
</comment>
<dbReference type="GO" id="GO:0009279">
    <property type="term" value="C:cell outer membrane"/>
    <property type="evidence" value="ECO:0007669"/>
    <property type="project" value="UniProtKB-SubCell"/>
</dbReference>
<dbReference type="InterPro" id="IPR033985">
    <property type="entry name" value="SusD-like_N"/>
</dbReference>
<keyword evidence="5" id="KW-0998">Cell outer membrane</keyword>
<dbReference type="InterPro" id="IPR012944">
    <property type="entry name" value="SusD_RagB_dom"/>
</dbReference>
<feature type="domain" description="SusD-like N-terminal" evidence="7">
    <location>
        <begin position="78"/>
        <end position="195"/>
    </location>
</feature>
<name>A0A5M5DV92_BACOV</name>
<evidence type="ECO:0000256" key="5">
    <source>
        <dbReference type="ARBA" id="ARBA00023237"/>
    </source>
</evidence>
<dbReference type="Gene3D" id="1.25.40.390">
    <property type="match status" value="1"/>
</dbReference>
<evidence type="ECO:0000256" key="3">
    <source>
        <dbReference type="ARBA" id="ARBA00022729"/>
    </source>
</evidence>
<reference evidence="8 9" key="1">
    <citation type="journal article" date="2019" name="Nat. Med.">
        <title>A library of human gut bacterial isolates paired with longitudinal multiomics data enables mechanistic microbiome research.</title>
        <authorList>
            <person name="Poyet M."/>
            <person name="Groussin M."/>
            <person name="Gibbons S.M."/>
            <person name="Avila-Pacheco J."/>
            <person name="Jiang X."/>
            <person name="Kearney S.M."/>
            <person name="Perrotta A.R."/>
            <person name="Berdy B."/>
            <person name="Zhao S."/>
            <person name="Lieberman T.D."/>
            <person name="Swanson P.K."/>
            <person name="Smith M."/>
            <person name="Roesemann S."/>
            <person name="Alexander J.E."/>
            <person name="Rich S.A."/>
            <person name="Livny J."/>
            <person name="Vlamakis H."/>
            <person name="Clish C."/>
            <person name="Bullock K."/>
            <person name="Deik A."/>
            <person name="Scott J."/>
            <person name="Pierce K.A."/>
            <person name="Xavier R.J."/>
            <person name="Alm E.J."/>
        </authorList>
    </citation>
    <scope>NUCLEOTIDE SEQUENCE [LARGE SCALE GENOMIC DNA]</scope>
    <source>
        <strain evidence="8 9">BIOML-A134</strain>
    </source>
</reference>
<keyword evidence="4" id="KW-0472">Membrane</keyword>
<protein>
    <submittedName>
        <fullName evidence="8">RagB/SusD family nutrient uptake outer membrane protein</fullName>
    </submittedName>
</protein>
<evidence type="ECO:0000256" key="4">
    <source>
        <dbReference type="ARBA" id="ARBA00023136"/>
    </source>
</evidence>
<keyword evidence="9" id="KW-1185">Reference proteome</keyword>
<proteinExistence type="inferred from homology"/>
<feature type="domain" description="RagB/SusD" evidence="6">
    <location>
        <begin position="320"/>
        <end position="593"/>
    </location>
</feature>
<dbReference type="EMBL" id="VWKB01000063">
    <property type="protein sequence ID" value="KAA4089004.1"/>
    <property type="molecule type" value="Genomic_DNA"/>
</dbReference>
<dbReference type="PROSITE" id="PS51257">
    <property type="entry name" value="PROKAR_LIPOPROTEIN"/>
    <property type="match status" value="1"/>
</dbReference>
<keyword evidence="3" id="KW-0732">Signal</keyword>
<accession>A0A5M5DV92</accession>
<dbReference type="RefSeq" id="WP_004320094.1">
    <property type="nucleotide sequence ID" value="NZ_JAHYOK010000046.1"/>
</dbReference>
<evidence type="ECO:0000313" key="9">
    <source>
        <dbReference type="Proteomes" id="UP000473905"/>
    </source>
</evidence>
<dbReference type="Pfam" id="PF14322">
    <property type="entry name" value="SusD-like_3"/>
    <property type="match status" value="1"/>
</dbReference>
<comment type="similarity">
    <text evidence="2">Belongs to the SusD family.</text>
</comment>
<evidence type="ECO:0000259" key="6">
    <source>
        <dbReference type="Pfam" id="PF07980"/>
    </source>
</evidence>
<evidence type="ECO:0000256" key="1">
    <source>
        <dbReference type="ARBA" id="ARBA00004442"/>
    </source>
</evidence>
<sequence>MKIINILTLGVTILLSTSCESVFEYDADDRKNYDEIFSDYNLTGNYLNTCYRKLPGYGRYSAGNTFIASFTDEAQDANDVKGSKAYSYYLGSMSSSNNLLNSNLYKDLYEGIYHCNVFIDNVDKVPVFTIPAYRSRWKGEAYLLRAYYAWELIKHYGPLPIIRTSNTEGYDYSKVVRPSFYECVKDIIADCDKALNEPELLWRVENSTENGSMTRGIAYAIKSQAILYAASPLWCDGEDHWKEAAEITKESLDKLLEESRFSIYNPAPAKLANKKAFGPYQDYFLLSLSVGSKPVNTEGIYVSKNNIKTLWAQYGLPIFKDAGVVNSGISPSQELVDAYETIDGVPILNLEKPYLDEDHLIPNYNPKALKENGGKYDPNNPYANRDLRLKSTIYYNGIFHNQENNTQVVETFVDGNCGISSVSEQYTRTGYYLRKFMHWKTNKNQDLNGYWSYYRLAEMYLNYAEAMLEYKGACDEVYDAINVVRTRAKMPNLVKGTMDTDELRLRLRNERRVEFAFEEHRYFDLRRWKLNDKYEGVVTGMRIEKNDDGNLTYNRFVVQKRDVVDDKYRIWPIPLEEELKYDRLNIDFQNPGW</sequence>
<evidence type="ECO:0000313" key="8">
    <source>
        <dbReference type="EMBL" id="KAA4089004.1"/>
    </source>
</evidence>
<comment type="caution">
    <text evidence="8">The sequence shown here is derived from an EMBL/GenBank/DDBJ whole genome shotgun (WGS) entry which is preliminary data.</text>
</comment>
<dbReference type="InterPro" id="IPR011990">
    <property type="entry name" value="TPR-like_helical_dom_sf"/>
</dbReference>
<dbReference type="AlphaFoldDB" id="A0A5M5DV92"/>
<dbReference type="Proteomes" id="UP000473905">
    <property type="component" value="Unassembled WGS sequence"/>
</dbReference>
<organism evidence="8 9">
    <name type="scientific">Bacteroides ovatus</name>
    <dbReference type="NCBI Taxonomy" id="28116"/>
    <lineage>
        <taxon>Bacteria</taxon>
        <taxon>Pseudomonadati</taxon>
        <taxon>Bacteroidota</taxon>
        <taxon>Bacteroidia</taxon>
        <taxon>Bacteroidales</taxon>
        <taxon>Bacteroidaceae</taxon>
        <taxon>Bacteroides</taxon>
    </lineage>
</organism>
<evidence type="ECO:0000256" key="2">
    <source>
        <dbReference type="ARBA" id="ARBA00006275"/>
    </source>
</evidence>
<dbReference type="SUPFAM" id="SSF48452">
    <property type="entry name" value="TPR-like"/>
    <property type="match status" value="1"/>
</dbReference>
<gene>
    <name evidence="8" type="ORF">F3D66_28655</name>
</gene>
<evidence type="ECO:0000259" key="7">
    <source>
        <dbReference type="Pfam" id="PF14322"/>
    </source>
</evidence>